<keyword evidence="5 11" id="KW-0863">Zinc-finger</keyword>
<evidence type="ECO:0000256" key="10">
    <source>
        <dbReference type="ARBA" id="ARBA00023242"/>
    </source>
</evidence>
<comment type="similarity">
    <text evidence="2 11">Belongs to the TFB4 family.</text>
</comment>
<organism evidence="12 13">
    <name type="scientific">Reticulomyxa filosa</name>
    <dbReference type="NCBI Taxonomy" id="46433"/>
    <lineage>
        <taxon>Eukaryota</taxon>
        <taxon>Sar</taxon>
        <taxon>Rhizaria</taxon>
        <taxon>Retaria</taxon>
        <taxon>Foraminifera</taxon>
        <taxon>Monothalamids</taxon>
        <taxon>Reticulomyxidae</taxon>
        <taxon>Reticulomyxa</taxon>
    </lineage>
</organism>
<dbReference type="Pfam" id="PF03850">
    <property type="entry name" value="Tfb4"/>
    <property type="match status" value="1"/>
</dbReference>
<keyword evidence="6 11" id="KW-0862">Zinc</keyword>
<dbReference type="PANTHER" id="PTHR12831">
    <property type="entry name" value="TRANSCRIPTION INITIATION FACTOR IIH TFIIH , POLYPEPTIDE 3-RELATED"/>
    <property type="match status" value="1"/>
</dbReference>
<dbReference type="GO" id="GO:0006355">
    <property type="term" value="P:regulation of DNA-templated transcription"/>
    <property type="evidence" value="ECO:0007669"/>
    <property type="project" value="InterPro"/>
</dbReference>
<evidence type="ECO:0000256" key="3">
    <source>
        <dbReference type="ARBA" id="ARBA00022723"/>
    </source>
</evidence>
<evidence type="ECO:0000256" key="5">
    <source>
        <dbReference type="ARBA" id="ARBA00022771"/>
    </source>
</evidence>
<dbReference type="PANTHER" id="PTHR12831:SF0">
    <property type="entry name" value="GENERAL TRANSCRIPTION FACTOR IIH SUBUNIT 3"/>
    <property type="match status" value="1"/>
</dbReference>
<evidence type="ECO:0000256" key="4">
    <source>
        <dbReference type="ARBA" id="ARBA00022763"/>
    </source>
</evidence>
<dbReference type="GO" id="GO:0000439">
    <property type="term" value="C:transcription factor TFIIH core complex"/>
    <property type="evidence" value="ECO:0007669"/>
    <property type="project" value="UniProtKB-UniRule"/>
</dbReference>
<dbReference type="EMBL" id="ASPP01006565">
    <property type="protein sequence ID" value="ETO28619.1"/>
    <property type="molecule type" value="Genomic_DNA"/>
</dbReference>
<keyword evidence="8 11" id="KW-0804">Transcription</keyword>
<dbReference type="OrthoDB" id="17307at2759"/>
<dbReference type="Gene3D" id="3.40.50.410">
    <property type="entry name" value="von Willebrand factor, type A domain"/>
    <property type="match status" value="1"/>
</dbReference>
<dbReference type="InterPro" id="IPR004600">
    <property type="entry name" value="TFIIH_Tfb4/GTF2H3"/>
</dbReference>
<dbReference type="InterPro" id="IPR036465">
    <property type="entry name" value="vWFA_dom_sf"/>
</dbReference>
<evidence type="ECO:0000256" key="1">
    <source>
        <dbReference type="ARBA" id="ARBA00004123"/>
    </source>
</evidence>
<keyword evidence="4 11" id="KW-0227">DNA damage</keyword>
<evidence type="ECO:0000313" key="12">
    <source>
        <dbReference type="EMBL" id="ETO28619.1"/>
    </source>
</evidence>
<evidence type="ECO:0000256" key="9">
    <source>
        <dbReference type="ARBA" id="ARBA00023204"/>
    </source>
</evidence>
<dbReference type="GO" id="GO:0005675">
    <property type="term" value="C:transcription factor TFIIH holo complex"/>
    <property type="evidence" value="ECO:0007669"/>
    <property type="project" value="UniProtKB-UniRule"/>
</dbReference>
<accession>X6NSA6</accession>
<name>X6NSA6_RETFI</name>
<keyword evidence="3 11" id="KW-0479">Metal-binding</keyword>
<reference evidence="12 13" key="1">
    <citation type="journal article" date="2013" name="Curr. Biol.">
        <title>The Genome of the Foraminiferan Reticulomyxa filosa.</title>
        <authorList>
            <person name="Glockner G."/>
            <person name="Hulsmann N."/>
            <person name="Schleicher M."/>
            <person name="Noegel A.A."/>
            <person name="Eichinger L."/>
            <person name="Gallinger C."/>
            <person name="Pawlowski J."/>
            <person name="Sierra R."/>
            <person name="Euteneuer U."/>
            <person name="Pillet L."/>
            <person name="Moustafa A."/>
            <person name="Platzer M."/>
            <person name="Groth M."/>
            <person name="Szafranski K."/>
            <person name="Schliwa M."/>
        </authorList>
    </citation>
    <scope>NUCLEOTIDE SEQUENCE [LARGE SCALE GENOMIC DNA]</scope>
</reference>
<evidence type="ECO:0000256" key="8">
    <source>
        <dbReference type="ARBA" id="ARBA00023163"/>
    </source>
</evidence>
<evidence type="ECO:0000313" key="13">
    <source>
        <dbReference type="Proteomes" id="UP000023152"/>
    </source>
</evidence>
<keyword evidence="7 11" id="KW-0805">Transcription regulation</keyword>
<dbReference type="GO" id="GO:0008270">
    <property type="term" value="F:zinc ion binding"/>
    <property type="evidence" value="ECO:0007669"/>
    <property type="project" value="UniProtKB-KW"/>
</dbReference>
<dbReference type="AlphaFoldDB" id="X6NSA6"/>
<evidence type="ECO:0000256" key="7">
    <source>
        <dbReference type="ARBA" id="ARBA00023015"/>
    </source>
</evidence>
<dbReference type="GO" id="GO:0006289">
    <property type="term" value="P:nucleotide-excision repair"/>
    <property type="evidence" value="ECO:0007669"/>
    <property type="project" value="UniProtKB-UniRule"/>
</dbReference>
<keyword evidence="10 11" id="KW-0539">Nucleus</keyword>
<dbReference type="Proteomes" id="UP000023152">
    <property type="component" value="Unassembled WGS sequence"/>
</dbReference>
<evidence type="ECO:0000256" key="2">
    <source>
        <dbReference type="ARBA" id="ARBA00005273"/>
    </source>
</evidence>
<keyword evidence="9 11" id="KW-0234">DNA repair</keyword>
<sequence>MCKKKKNVVIDACVLCKEESTFLEQATLLCDGIYSRPLIFGGLLQHLLMTYLSPPSVRKHLALPLQKKIDLRASCFCHHTILDMGFVCPVCLSSSQSPTLFYLIFLSCSTYSVTCANNNIFQKTICKRIGNFPLPLKNKSIILFFKRHFRIYIQLQASSSKKVTITVVLTYNKVIGNHFAFTI</sequence>
<protein>
    <submittedName>
        <fullName evidence="12">RNA polymerase II transcription factor B subunit 4</fullName>
    </submittedName>
</protein>
<evidence type="ECO:0000256" key="6">
    <source>
        <dbReference type="ARBA" id="ARBA00022833"/>
    </source>
</evidence>
<proteinExistence type="inferred from homology"/>
<evidence type="ECO:0000256" key="11">
    <source>
        <dbReference type="RuleBase" id="RU368090"/>
    </source>
</evidence>
<keyword evidence="13" id="KW-1185">Reference proteome</keyword>
<comment type="subcellular location">
    <subcellularLocation>
        <location evidence="1 11">Nucleus</location>
    </subcellularLocation>
</comment>
<gene>
    <name evidence="12" type="ORF">RFI_08513</name>
</gene>
<comment type="caution">
    <text evidence="12">The sequence shown here is derived from an EMBL/GenBank/DDBJ whole genome shotgun (WGS) entry which is preliminary data.</text>
</comment>